<dbReference type="EnsemblPlants" id="OB08G16550.1">
    <property type="protein sequence ID" value="OB08G16550.1"/>
    <property type="gene ID" value="OB08G16550"/>
</dbReference>
<feature type="region of interest" description="Disordered" evidence="3">
    <location>
        <begin position="118"/>
        <end position="148"/>
    </location>
</feature>
<dbReference type="InterPro" id="IPR045005">
    <property type="entry name" value="BPM1-6"/>
</dbReference>
<sequence length="294" mass="32315">MNRAIGVRKFISSGKFTVGDSDWAISSSRRTENDEARAWFGVRLLGKTQKTTWRIATTRMFRARGGADRRSLVSGWDRFLERTVLDDASHDLLWNNRLSIECCVYVLGKPLVSSAIPMSPPPSSSSLSSAALTNSSSSDELSRDFGKPLESKDGGDVVFLVKGEEFAAHKAVLAVRWPVTVEEMEPAAFGALLHFIYTNTLSPQLIINGGGGGGVGSNDKNEMLRHVLAAADRYGMEKLKDICEMELCRTVSAETLSATFTLADQHHCNKLKEHCFRFMSAMGDEITTIYLLGP</sequence>
<dbReference type="PANTHER" id="PTHR26379">
    <property type="entry name" value="BTB/POZ AND MATH DOMAIN-CONTAINING PROTEIN 1"/>
    <property type="match status" value="1"/>
</dbReference>
<dbReference type="HOGENOM" id="CLU_004253_2_0_1"/>
<dbReference type="eggNOG" id="KOG1987">
    <property type="taxonomic scope" value="Eukaryota"/>
</dbReference>
<comment type="similarity">
    <text evidence="2">Belongs to the Tdpoz family.</text>
</comment>
<protein>
    <recommendedName>
        <fullName evidence="4">BTB domain-containing protein</fullName>
    </recommendedName>
</protein>
<dbReference type="AlphaFoldDB" id="J3MRC6"/>
<dbReference type="Pfam" id="PF00651">
    <property type="entry name" value="BTB"/>
    <property type="match status" value="1"/>
</dbReference>
<dbReference type="Gene3D" id="6.10.250.3030">
    <property type="match status" value="1"/>
</dbReference>
<keyword evidence="6" id="KW-1185">Reference proteome</keyword>
<evidence type="ECO:0000313" key="5">
    <source>
        <dbReference type="EnsemblPlants" id="OB08G16550.1"/>
    </source>
</evidence>
<dbReference type="SMART" id="SM00225">
    <property type="entry name" value="BTB"/>
    <property type="match status" value="1"/>
</dbReference>
<reference evidence="5" key="2">
    <citation type="submission" date="2013-04" db="UniProtKB">
        <authorList>
            <consortium name="EnsemblPlants"/>
        </authorList>
    </citation>
    <scope>IDENTIFICATION</scope>
</reference>
<evidence type="ECO:0000256" key="1">
    <source>
        <dbReference type="ARBA" id="ARBA00004906"/>
    </source>
</evidence>
<dbReference type="SUPFAM" id="SSF49599">
    <property type="entry name" value="TRAF domain-like"/>
    <property type="match status" value="1"/>
</dbReference>
<comment type="pathway">
    <text evidence="1">Protein modification; protein ubiquitination.</text>
</comment>
<organism evidence="5">
    <name type="scientific">Oryza brachyantha</name>
    <name type="common">malo sina</name>
    <dbReference type="NCBI Taxonomy" id="4533"/>
    <lineage>
        <taxon>Eukaryota</taxon>
        <taxon>Viridiplantae</taxon>
        <taxon>Streptophyta</taxon>
        <taxon>Embryophyta</taxon>
        <taxon>Tracheophyta</taxon>
        <taxon>Spermatophyta</taxon>
        <taxon>Magnoliopsida</taxon>
        <taxon>Liliopsida</taxon>
        <taxon>Poales</taxon>
        <taxon>Poaceae</taxon>
        <taxon>BOP clade</taxon>
        <taxon>Oryzoideae</taxon>
        <taxon>Oryzeae</taxon>
        <taxon>Oryzinae</taxon>
        <taxon>Oryza</taxon>
    </lineage>
</organism>
<dbReference type="SUPFAM" id="SSF54695">
    <property type="entry name" value="POZ domain"/>
    <property type="match status" value="1"/>
</dbReference>
<dbReference type="Gene3D" id="3.30.710.10">
    <property type="entry name" value="Potassium Channel Kv1.1, Chain A"/>
    <property type="match status" value="2"/>
</dbReference>
<evidence type="ECO:0000313" key="6">
    <source>
        <dbReference type="Proteomes" id="UP000006038"/>
    </source>
</evidence>
<dbReference type="PANTHER" id="PTHR26379:SF187">
    <property type="entry name" value="OS07G0655300 PROTEIN"/>
    <property type="match status" value="1"/>
</dbReference>
<dbReference type="OMA" id="DICEMEL"/>
<dbReference type="Pfam" id="PF24570">
    <property type="entry name" value="BACK_BPM_SPOP"/>
    <property type="match status" value="1"/>
</dbReference>
<dbReference type="InterPro" id="IPR000210">
    <property type="entry name" value="BTB/POZ_dom"/>
</dbReference>
<feature type="domain" description="BTB" evidence="4">
    <location>
        <begin position="155"/>
        <end position="251"/>
    </location>
</feature>
<feature type="compositionally biased region" description="Low complexity" evidence="3">
    <location>
        <begin position="124"/>
        <end position="138"/>
    </location>
</feature>
<evidence type="ECO:0000256" key="3">
    <source>
        <dbReference type="SAM" id="MobiDB-lite"/>
    </source>
</evidence>
<reference evidence="5" key="1">
    <citation type="journal article" date="2013" name="Nat. Commun.">
        <title>Whole-genome sequencing of Oryza brachyantha reveals mechanisms underlying Oryza genome evolution.</title>
        <authorList>
            <person name="Chen J."/>
            <person name="Huang Q."/>
            <person name="Gao D."/>
            <person name="Wang J."/>
            <person name="Lang Y."/>
            <person name="Liu T."/>
            <person name="Li B."/>
            <person name="Bai Z."/>
            <person name="Luis Goicoechea J."/>
            <person name="Liang C."/>
            <person name="Chen C."/>
            <person name="Zhang W."/>
            <person name="Sun S."/>
            <person name="Liao Y."/>
            <person name="Zhang X."/>
            <person name="Yang L."/>
            <person name="Song C."/>
            <person name="Wang M."/>
            <person name="Shi J."/>
            <person name="Liu G."/>
            <person name="Liu J."/>
            <person name="Zhou H."/>
            <person name="Zhou W."/>
            <person name="Yu Q."/>
            <person name="An N."/>
            <person name="Chen Y."/>
            <person name="Cai Q."/>
            <person name="Wang B."/>
            <person name="Liu B."/>
            <person name="Min J."/>
            <person name="Huang Y."/>
            <person name="Wu H."/>
            <person name="Li Z."/>
            <person name="Zhang Y."/>
            <person name="Yin Y."/>
            <person name="Song W."/>
            <person name="Jiang J."/>
            <person name="Jackson S.A."/>
            <person name="Wing R.A."/>
            <person name="Wang J."/>
            <person name="Chen M."/>
        </authorList>
    </citation>
    <scope>NUCLEOTIDE SEQUENCE [LARGE SCALE GENOMIC DNA]</scope>
    <source>
        <strain evidence="5">cv. IRGC 101232</strain>
    </source>
</reference>
<dbReference type="Proteomes" id="UP000006038">
    <property type="component" value="Chromosome 8"/>
</dbReference>
<name>J3MRC6_ORYBR</name>
<dbReference type="InterPro" id="IPR011333">
    <property type="entry name" value="SKP1/BTB/POZ_sf"/>
</dbReference>
<proteinExistence type="inferred from homology"/>
<accession>J3MRC6</accession>
<dbReference type="GO" id="GO:0016567">
    <property type="term" value="P:protein ubiquitination"/>
    <property type="evidence" value="ECO:0007669"/>
    <property type="project" value="InterPro"/>
</dbReference>
<dbReference type="InterPro" id="IPR056423">
    <property type="entry name" value="BACK_BPM_SPOP"/>
</dbReference>
<evidence type="ECO:0000256" key="2">
    <source>
        <dbReference type="ARBA" id="ARBA00010846"/>
    </source>
</evidence>
<evidence type="ECO:0000259" key="4">
    <source>
        <dbReference type="SMART" id="SM00225"/>
    </source>
</evidence>
<dbReference type="Gramene" id="OB08G16550.1">
    <property type="protein sequence ID" value="OB08G16550.1"/>
    <property type="gene ID" value="OB08G16550"/>
</dbReference>